<dbReference type="OrthoDB" id="7802453at2"/>
<evidence type="ECO:0000313" key="4">
    <source>
        <dbReference type="Proteomes" id="UP000252204"/>
    </source>
</evidence>
<keyword evidence="4" id="KW-1185">Reference proteome</keyword>
<dbReference type="RefSeq" id="WP_113271315.1">
    <property type="nucleotide sequence ID" value="NZ_QNTU01000035.1"/>
</dbReference>
<dbReference type="PANTHER" id="PTHR35149:SF2">
    <property type="entry name" value="DUF262 DOMAIN-CONTAINING PROTEIN"/>
    <property type="match status" value="1"/>
</dbReference>
<reference evidence="4" key="1">
    <citation type="submission" date="2018-06" db="EMBL/GenBank/DDBJ databases">
        <title>Whole genome sequencing of four bacterial strains from South Shetland trench revealing bio-synthetic gene clusters.</title>
        <authorList>
            <person name="Abdel-Mageed W.M."/>
            <person name="Lehri B."/>
            <person name="Jarmusch S."/>
            <person name="Miranda K."/>
            <person name="Goodfellow M."/>
            <person name="Jaspars M."/>
            <person name="Karlyshev A.V."/>
        </authorList>
    </citation>
    <scope>NUCLEOTIDE SEQUENCE [LARGE SCALE GENOMIC DNA]</scope>
    <source>
        <strain evidence="4">SST4</strain>
    </source>
</reference>
<name>A0A365TII9_9GAMM</name>
<dbReference type="Proteomes" id="UP000252204">
    <property type="component" value="Unassembled WGS sequence"/>
</dbReference>
<dbReference type="EMBL" id="QNTU01000035">
    <property type="protein sequence ID" value="RBI64971.1"/>
    <property type="molecule type" value="Genomic_DNA"/>
</dbReference>
<protein>
    <recommendedName>
        <fullName evidence="2">GmrSD restriction endonucleases N-terminal domain-containing protein</fullName>
    </recommendedName>
</protein>
<dbReference type="PANTHER" id="PTHR35149">
    <property type="entry name" value="SLL5132 PROTEIN"/>
    <property type="match status" value="1"/>
</dbReference>
<dbReference type="Pfam" id="PF03235">
    <property type="entry name" value="GmrSD_N"/>
    <property type="match status" value="1"/>
</dbReference>
<evidence type="ECO:0000313" key="3">
    <source>
        <dbReference type="EMBL" id="RBI64971.1"/>
    </source>
</evidence>
<comment type="caution">
    <text evidence="3">The sequence shown here is derived from an EMBL/GenBank/DDBJ whole genome shotgun (WGS) entry which is preliminary data.</text>
</comment>
<proteinExistence type="predicted"/>
<evidence type="ECO:0000259" key="2">
    <source>
        <dbReference type="Pfam" id="PF03235"/>
    </source>
</evidence>
<feature type="domain" description="GmrSD restriction endonucleases N-terminal" evidence="2">
    <location>
        <begin position="16"/>
        <end position="115"/>
    </location>
</feature>
<feature type="region of interest" description="Disordered" evidence="1">
    <location>
        <begin position="144"/>
        <end position="163"/>
    </location>
</feature>
<sequence>MTATAPLEKGILSVRELLGDGSLDIPVYQRPYKWTTKNISQLFADITLHKDKTAYRLGTVVFHKEEDDNGKIRRNIVDGQQRTLSLMLAVRALISERTGLDADNPITRKDLLETLETLGKNMKDPHFSGCSGSLGSHRKNVFETKDKVQSRKRGSRQAFPKAC</sequence>
<dbReference type="AlphaFoldDB" id="A0A365TII9"/>
<accession>A0A365TII9</accession>
<gene>
    <name evidence="3" type="ORF">DQ400_19880</name>
</gene>
<organism evidence="3 4">
    <name type="scientific">Vreelandella sulfidaeris</name>
    <dbReference type="NCBI Taxonomy" id="115553"/>
    <lineage>
        <taxon>Bacteria</taxon>
        <taxon>Pseudomonadati</taxon>
        <taxon>Pseudomonadota</taxon>
        <taxon>Gammaproteobacteria</taxon>
        <taxon>Oceanospirillales</taxon>
        <taxon>Halomonadaceae</taxon>
        <taxon>Vreelandella</taxon>
    </lineage>
</organism>
<dbReference type="InterPro" id="IPR004919">
    <property type="entry name" value="GmrSD_N"/>
</dbReference>
<evidence type="ECO:0000256" key="1">
    <source>
        <dbReference type="SAM" id="MobiDB-lite"/>
    </source>
</evidence>